<sequence>MVQKQRLIPISQDERGQIVKILEGKITSVLVIPSRKGAIRANHYHKKDTHYVYMISGKMRYTVKDLSKKRARKQWVILNPGDLVYTPAMTAHAMEFLEDSVFLALTTQKRDQKNYENDTVRITLV</sequence>
<proteinExistence type="predicted"/>
<dbReference type="Proteomes" id="UP000177324">
    <property type="component" value="Unassembled WGS sequence"/>
</dbReference>
<evidence type="ECO:0000313" key="3">
    <source>
        <dbReference type="Proteomes" id="UP000177324"/>
    </source>
</evidence>
<evidence type="ECO:0000313" key="2">
    <source>
        <dbReference type="EMBL" id="OGY17005.1"/>
    </source>
</evidence>
<dbReference type="EMBL" id="MHCH01000036">
    <property type="protein sequence ID" value="OGY17005.1"/>
    <property type="molecule type" value="Genomic_DNA"/>
</dbReference>
<dbReference type="SUPFAM" id="SSF51182">
    <property type="entry name" value="RmlC-like cupins"/>
    <property type="match status" value="1"/>
</dbReference>
<name>A0A1G1VNP6_9BACT</name>
<dbReference type="InterPro" id="IPR011051">
    <property type="entry name" value="RmlC_Cupin_sf"/>
</dbReference>
<dbReference type="InterPro" id="IPR014710">
    <property type="entry name" value="RmlC-like_jellyroll"/>
</dbReference>
<comment type="caution">
    <text evidence="2">The sequence shown here is derived from an EMBL/GenBank/DDBJ whole genome shotgun (WGS) entry which is preliminary data.</text>
</comment>
<dbReference type="Pfam" id="PF07883">
    <property type="entry name" value="Cupin_2"/>
    <property type="match status" value="1"/>
</dbReference>
<evidence type="ECO:0000259" key="1">
    <source>
        <dbReference type="Pfam" id="PF07883"/>
    </source>
</evidence>
<dbReference type="STRING" id="1797589.A2784_04170"/>
<dbReference type="Gene3D" id="2.60.120.10">
    <property type="entry name" value="Jelly Rolls"/>
    <property type="match status" value="1"/>
</dbReference>
<dbReference type="InterPro" id="IPR013096">
    <property type="entry name" value="Cupin_2"/>
</dbReference>
<feature type="domain" description="Cupin type-2" evidence="1">
    <location>
        <begin position="37"/>
        <end position="100"/>
    </location>
</feature>
<reference evidence="2 3" key="1">
    <citation type="journal article" date="2016" name="Nat. Commun.">
        <title>Thousands of microbial genomes shed light on interconnected biogeochemical processes in an aquifer system.</title>
        <authorList>
            <person name="Anantharaman K."/>
            <person name="Brown C.T."/>
            <person name="Hug L.A."/>
            <person name="Sharon I."/>
            <person name="Castelle C.J."/>
            <person name="Probst A.J."/>
            <person name="Thomas B.C."/>
            <person name="Singh A."/>
            <person name="Wilkins M.J."/>
            <person name="Karaoz U."/>
            <person name="Brodie E.L."/>
            <person name="Williams K.H."/>
            <person name="Hubbard S.S."/>
            <person name="Banfield J.F."/>
        </authorList>
    </citation>
    <scope>NUCLEOTIDE SEQUENCE [LARGE SCALE GENOMIC DNA]</scope>
</reference>
<accession>A0A1G1VNP6</accession>
<protein>
    <recommendedName>
        <fullName evidence="1">Cupin type-2 domain-containing protein</fullName>
    </recommendedName>
</protein>
<gene>
    <name evidence="2" type="ORF">A2784_04170</name>
</gene>
<organism evidence="2 3">
    <name type="scientific">Candidatus Chisholmbacteria bacterium RIFCSPHIGHO2_01_FULL_48_12</name>
    <dbReference type="NCBI Taxonomy" id="1797589"/>
    <lineage>
        <taxon>Bacteria</taxon>
        <taxon>Candidatus Chisholmiibacteriota</taxon>
    </lineage>
</organism>
<dbReference type="AlphaFoldDB" id="A0A1G1VNP6"/>
<dbReference type="CDD" id="cd02208">
    <property type="entry name" value="cupin_RmlC-like"/>
    <property type="match status" value="1"/>
</dbReference>